<comment type="caution">
    <text evidence="1">The sequence shown here is derived from an EMBL/GenBank/DDBJ whole genome shotgun (WGS) entry which is preliminary data.</text>
</comment>
<sequence>MLLIQSIPSACVIRKINGVGHRANQTAKATANAVFFFDGSLPVFAESDGLVSAVTAGDIAASTVDAEFLVHIGFQLLFPAQALG</sequence>
<dbReference type="EMBL" id="VSSQ01115435">
    <property type="protein sequence ID" value="MPN50875.1"/>
    <property type="molecule type" value="Genomic_DNA"/>
</dbReference>
<accession>A0A645IHW8</accession>
<dbReference type="AlphaFoldDB" id="A0A645IHW8"/>
<evidence type="ECO:0000313" key="1">
    <source>
        <dbReference type="EMBL" id="MPN50875.1"/>
    </source>
</evidence>
<name>A0A645IHW8_9ZZZZ</name>
<reference evidence="1" key="1">
    <citation type="submission" date="2019-08" db="EMBL/GenBank/DDBJ databases">
        <authorList>
            <person name="Kucharzyk K."/>
            <person name="Murdoch R.W."/>
            <person name="Higgins S."/>
            <person name="Loffler F."/>
        </authorList>
    </citation>
    <scope>NUCLEOTIDE SEQUENCE</scope>
</reference>
<gene>
    <name evidence="1" type="ORF">SDC9_198515</name>
</gene>
<protein>
    <submittedName>
        <fullName evidence="1">Uncharacterized protein</fullName>
    </submittedName>
</protein>
<proteinExistence type="predicted"/>
<organism evidence="1">
    <name type="scientific">bioreactor metagenome</name>
    <dbReference type="NCBI Taxonomy" id="1076179"/>
    <lineage>
        <taxon>unclassified sequences</taxon>
        <taxon>metagenomes</taxon>
        <taxon>ecological metagenomes</taxon>
    </lineage>
</organism>